<protein>
    <submittedName>
        <fullName evidence="10">Cation diffusion facilitator family transporter</fullName>
    </submittedName>
</protein>
<feature type="domain" description="Cation efflux protein transmembrane" evidence="8">
    <location>
        <begin position="29"/>
        <end position="221"/>
    </location>
</feature>
<gene>
    <name evidence="10" type="ORF">EV214_11276</name>
</gene>
<feature type="transmembrane region" description="Helical" evidence="7">
    <location>
        <begin position="173"/>
        <end position="193"/>
    </location>
</feature>
<dbReference type="GO" id="GO:0008324">
    <property type="term" value="F:monoatomic cation transmembrane transporter activity"/>
    <property type="evidence" value="ECO:0007669"/>
    <property type="project" value="InterPro"/>
</dbReference>
<proteinExistence type="inferred from homology"/>
<dbReference type="InterPro" id="IPR027470">
    <property type="entry name" value="Cation_efflux_CTD"/>
</dbReference>
<comment type="similarity">
    <text evidence="2">Belongs to the cation diffusion facilitator (CDF) transporter (TC 2.A.4) family.</text>
</comment>
<organism evidence="10 11">
    <name type="scientific">Marinisporobacter balticus</name>
    <dbReference type="NCBI Taxonomy" id="2018667"/>
    <lineage>
        <taxon>Bacteria</taxon>
        <taxon>Bacillati</taxon>
        <taxon>Bacillota</taxon>
        <taxon>Clostridia</taxon>
        <taxon>Peptostreptococcales</taxon>
        <taxon>Thermotaleaceae</taxon>
        <taxon>Marinisporobacter</taxon>
    </lineage>
</organism>
<keyword evidence="4 7" id="KW-0812">Transmembrane</keyword>
<feature type="transmembrane region" description="Helical" evidence="7">
    <location>
        <begin position="127"/>
        <end position="142"/>
    </location>
</feature>
<feature type="transmembrane region" description="Helical" evidence="7">
    <location>
        <begin position="199"/>
        <end position="217"/>
    </location>
</feature>
<evidence type="ECO:0000256" key="1">
    <source>
        <dbReference type="ARBA" id="ARBA00004141"/>
    </source>
</evidence>
<dbReference type="Gene3D" id="3.30.70.1350">
    <property type="entry name" value="Cation efflux protein, cytoplasmic domain"/>
    <property type="match status" value="1"/>
</dbReference>
<evidence type="ECO:0000256" key="7">
    <source>
        <dbReference type="SAM" id="Phobius"/>
    </source>
</evidence>
<dbReference type="InterPro" id="IPR002524">
    <property type="entry name" value="Cation_efflux"/>
</dbReference>
<dbReference type="PANTHER" id="PTHR43840">
    <property type="entry name" value="MITOCHONDRIAL METAL TRANSPORTER 1-RELATED"/>
    <property type="match status" value="1"/>
</dbReference>
<evidence type="ECO:0000259" key="8">
    <source>
        <dbReference type="Pfam" id="PF01545"/>
    </source>
</evidence>
<evidence type="ECO:0000256" key="4">
    <source>
        <dbReference type="ARBA" id="ARBA00022692"/>
    </source>
</evidence>
<evidence type="ECO:0000313" key="10">
    <source>
        <dbReference type="EMBL" id="TCO74597.1"/>
    </source>
</evidence>
<evidence type="ECO:0000256" key="3">
    <source>
        <dbReference type="ARBA" id="ARBA00022448"/>
    </source>
</evidence>
<dbReference type="GO" id="GO:0016020">
    <property type="term" value="C:membrane"/>
    <property type="evidence" value="ECO:0007669"/>
    <property type="project" value="UniProtKB-SubCell"/>
</dbReference>
<dbReference type="SUPFAM" id="SSF161111">
    <property type="entry name" value="Cation efflux protein transmembrane domain-like"/>
    <property type="match status" value="1"/>
</dbReference>
<dbReference type="Pfam" id="PF01545">
    <property type="entry name" value="Cation_efflux"/>
    <property type="match status" value="1"/>
</dbReference>
<dbReference type="FunFam" id="1.20.1510.10:FF:000006">
    <property type="entry name" value="Divalent cation efflux transporter"/>
    <property type="match status" value="1"/>
</dbReference>
<feature type="transmembrane region" description="Helical" evidence="7">
    <location>
        <begin position="60"/>
        <end position="78"/>
    </location>
</feature>
<evidence type="ECO:0000259" key="9">
    <source>
        <dbReference type="Pfam" id="PF16916"/>
    </source>
</evidence>
<keyword evidence="3" id="KW-0813">Transport</keyword>
<reference evidence="10 11" key="1">
    <citation type="submission" date="2019-03" db="EMBL/GenBank/DDBJ databases">
        <title>Genomic Encyclopedia of Type Strains, Phase IV (KMG-IV): sequencing the most valuable type-strain genomes for metagenomic binning, comparative biology and taxonomic classification.</title>
        <authorList>
            <person name="Goeker M."/>
        </authorList>
    </citation>
    <scope>NUCLEOTIDE SEQUENCE [LARGE SCALE GENOMIC DNA]</scope>
    <source>
        <strain evidence="10 11">DSM 102940</strain>
    </source>
</reference>
<dbReference type="Proteomes" id="UP000294919">
    <property type="component" value="Unassembled WGS sequence"/>
</dbReference>
<dbReference type="Pfam" id="PF16916">
    <property type="entry name" value="ZT_dimer"/>
    <property type="match status" value="1"/>
</dbReference>
<dbReference type="EMBL" id="SLWV01000012">
    <property type="protein sequence ID" value="TCO74597.1"/>
    <property type="molecule type" value="Genomic_DNA"/>
</dbReference>
<dbReference type="NCBIfam" id="TIGR01297">
    <property type="entry name" value="CDF"/>
    <property type="match status" value="1"/>
</dbReference>
<feature type="domain" description="Cation efflux protein cytoplasmic" evidence="9">
    <location>
        <begin position="226"/>
        <end position="303"/>
    </location>
</feature>
<dbReference type="InterPro" id="IPR036837">
    <property type="entry name" value="Cation_efflux_CTD_sf"/>
</dbReference>
<dbReference type="InterPro" id="IPR050291">
    <property type="entry name" value="CDF_Transporter"/>
</dbReference>
<keyword evidence="5 7" id="KW-1133">Transmembrane helix</keyword>
<keyword evidence="11" id="KW-1185">Reference proteome</keyword>
<dbReference type="InterPro" id="IPR027469">
    <property type="entry name" value="Cation_efflux_TMD_sf"/>
</dbReference>
<feature type="transmembrane region" description="Helical" evidence="7">
    <location>
        <begin position="27"/>
        <end position="48"/>
    </location>
</feature>
<evidence type="ECO:0000256" key="2">
    <source>
        <dbReference type="ARBA" id="ARBA00008114"/>
    </source>
</evidence>
<comment type="caution">
    <text evidence="10">The sequence shown here is derived from an EMBL/GenBank/DDBJ whole genome shotgun (WGS) entry which is preliminary data.</text>
</comment>
<dbReference type="PANTHER" id="PTHR43840:SF15">
    <property type="entry name" value="MITOCHONDRIAL METAL TRANSPORTER 1-RELATED"/>
    <property type="match status" value="1"/>
</dbReference>
<evidence type="ECO:0000256" key="6">
    <source>
        <dbReference type="ARBA" id="ARBA00023136"/>
    </source>
</evidence>
<dbReference type="InterPro" id="IPR058533">
    <property type="entry name" value="Cation_efflux_TM"/>
</dbReference>
<keyword evidence="6 7" id="KW-0472">Membrane</keyword>
<dbReference type="OrthoDB" id="9806522at2"/>
<feature type="transmembrane region" description="Helical" evidence="7">
    <location>
        <begin position="99"/>
        <end position="121"/>
    </location>
</feature>
<evidence type="ECO:0000256" key="5">
    <source>
        <dbReference type="ARBA" id="ARBA00022989"/>
    </source>
</evidence>
<comment type="subcellular location">
    <subcellularLocation>
        <location evidence="1">Membrane</location>
        <topology evidence="1">Multi-pass membrane protein</topology>
    </subcellularLocation>
</comment>
<dbReference type="Gene3D" id="1.20.1510.10">
    <property type="entry name" value="Cation efflux protein transmembrane domain"/>
    <property type="match status" value="1"/>
</dbReference>
<dbReference type="AlphaFoldDB" id="A0A4R2KPN1"/>
<name>A0A4R2KPN1_9FIRM</name>
<sequence>MSTENGGEIMHSIEINNKERLKSANKIIRITIILNVLLTIFKLGIGYIGNSTAIIADGLHSASDMITSIGVIIGMFFATKPRDEKHQYGHEKAESIAGFLLAAILTLTGLNIGFSSIKMIFMHNYQVPHMYTAIIAFISILVKEYQFRITKSAAEKLNSNALMSDAWHHRSDALSSIAVLFGIVGAMMGYGFLDPLAGIIVSIIVVRIGITILLVALDELMDAAIDQEKMDTVKKEIEKIEGVKSVNEFRGRKHGSKAYVDIKICVDPLISVYMGHNIGEKAEKLILSKIDNAKEVIVHIDPCIGEKCYQNCKNTRE</sequence>
<evidence type="ECO:0000313" key="11">
    <source>
        <dbReference type="Proteomes" id="UP000294919"/>
    </source>
</evidence>
<dbReference type="SUPFAM" id="SSF160240">
    <property type="entry name" value="Cation efflux protein cytoplasmic domain-like"/>
    <property type="match status" value="1"/>
</dbReference>
<accession>A0A4R2KPN1</accession>